<dbReference type="InterPro" id="IPR041577">
    <property type="entry name" value="RT_RNaseH_2"/>
</dbReference>
<dbReference type="InterPro" id="IPR000477">
    <property type="entry name" value="RT_dom"/>
</dbReference>
<keyword evidence="5" id="KW-1185">Reference proteome</keyword>
<dbReference type="FunFam" id="3.30.70.270:FF:000026">
    <property type="entry name" value="Transposon Ty3-G Gag-Pol polyprotein"/>
    <property type="match status" value="1"/>
</dbReference>
<dbReference type="CDD" id="cd01647">
    <property type="entry name" value="RT_LTR"/>
    <property type="match status" value="1"/>
</dbReference>
<dbReference type="PANTHER" id="PTHR37984">
    <property type="entry name" value="PROTEIN CBG26694"/>
    <property type="match status" value="1"/>
</dbReference>
<dbReference type="EC" id="3.1.26.4" evidence="2"/>
<dbReference type="InterPro" id="IPR043128">
    <property type="entry name" value="Rev_trsase/Diguanyl_cyclase"/>
</dbReference>
<protein>
    <recommendedName>
        <fullName evidence="3">Gypsy retrotransposon integrase-like protein 1</fullName>
        <ecNumber evidence="2">3.1.26.4</ecNumber>
    </recommendedName>
</protein>
<dbReference type="Pfam" id="PF00078">
    <property type="entry name" value="RVT_1"/>
    <property type="match status" value="1"/>
</dbReference>
<dbReference type="RefSeq" id="XP_026526821.1">
    <property type="nucleotide sequence ID" value="XM_026671036.1"/>
</dbReference>
<dbReference type="Pfam" id="PF17921">
    <property type="entry name" value="Integrase_H2C2"/>
    <property type="match status" value="1"/>
</dbReference>
<name>A0A6J1U7H1_9SAUR</name>
<dbReference type="GO" id="GO:0004523">
    <property type="term" value="F:RNA-DNA hybrid ribonuclease activity"/>
    <property type="evidence" value="ECO:0007669"/>
    <property type="project" value="UniProtKB-EC"/>
</dbReference>
<dbReference type="FunFam" id="3.10.20.370:FF:000001">
    <property type="entry name" value="Retrovirus-related Pol polyprotein from transposon 17.6-like protein"/>
    <property type="match status" value="1"/>
</dbReference>
<feature type="domain" description="Reverse transcriptase" evidence="4">
    <location>
        <begin position="330"/>
        <end position="508"/>
    </location>
</feature>
<dbReference type="KEGG" id="nss:113414254"/>
<dbReference type="Pfam" id="PF17919">
    <property type="entry name" value="RT_RNaseH_2"/>
    <property type="match status" value="1"/>
</dbReference>
<accession>A0A6J1U7H1</accession>
<feature type="non-terminal residue" evidence="6">
    <location>
        <position position="898"/>
    </location>
</feature>
<dbReference type="SUPFAM" id="SSF56672">
    <property type="entry name" value="DNA/RNA polymerases"/>
    <property type="match status" value="2"/>
</dbReference>
<sequence length="898" mass="100943">MQNGGGFRIGHTKILPLTIVDKDRPSLLGLQWFAPLGIEVTGTNHIAEADWEEQLARDFQEVFDDSLGKYRGAPISFNLDPNIAPIRLKPRRVPFALKPKIDEQLNKLIEQGVLEPTDHARWETPIVTPVKLDGSVRICGDYKATLNRALQQSTYPVPKIRVKVAIENRPCVMEVDSGSSLSMVSWKTFKQLIPDIHRQDLSTQKIILRDYQGNRIPVAGSRHVQVSFKDHTATLPITIVNRDRPSLLGLQWFAPLGIELAGIHQTGSSDWEAALVQEFQDVFTEELGKYKGSPISFSLSPEIAPIRLKPRRVPFTLKPKIDEQLDKLIAQGVLEPIDHARWETPIVTPIKPDGSIRICGDYRATLNHALQQSADPVPVVQHHLHSLGGGKIFAKLDLAQAYQQLPVDAETAEAQTIVTHRGAFKCNRLQFGVSVAPGIFQSLMERLLQGIKGVVPYFDDILIAAPTRDVLEKRLRTVLQKFKNAGLKVKKEKCQLCTERVEFLGYLLDKKGIHPTEKKVTAIKNAPRPRNKTDLQAFLGLINFYNIFLPQKATVAEPLHRLLDKKTSWVWGHREERAFQQVKDLLTSDAVLMQYNETLPLTVTCDASPFGVGAILSHVLPNGNEAPIAFFSRTLSKTERNYSQLDKEALAIVSAIKRFHEYVYGRPFTIITDHKPLLGILAGDKPTPHILSPRMTRWSEFLAAYDYQLQHHPGKAIPHADALSRSPLPEAIDDPAPTLTALQIETLPAPPLTARDIAAETKKDPVFARVLSWVKRGWPDNEPNDTFAPFKHRQTELFSQKGCILWGDRVVIPEKLQHTVLKLLHDGHPGIVRMKALARSYMWWPGIDKQIEAWVGDLVFAKNFSGDPLWVPATITQLTGPRSYHLQASEGKLWKRHI</sequence>
<dbReference type="PANTHER" id="PTHR37984:SF12">
    <property type="entry name" value="RIBONUCLEASE H"/>
    <property type="match status" value="1"/>
</dbReference>
<evidence type="ECO:0000256" key="3">
    <source>
        <dbReference type="ARBA" id="ARBA00039658"/>
    </source>
</evidence>
<dbReference type="AlphaFoldDB" id="A0A6J1U7H1"/>
<dbReference type="CDD" id="cd09274">
    <property type="entry name" value="RNase_HI_RT_Ty3"/>
    <property type="match status" value="1"/>
</dbReference>
<dbReference type="GeneID" id="113414254"/>
<dbReference type="Gene3D" id="1.10.340.70">
    <property type="match status" value="1"/>
</dbReference>
<dbReference type="FunFam" id="1.10.340.70:FF:000003">
    <property type="entry name" value="Protein CBG25708"/>
    <property type="match status" value="1"/>
</dbReference>
<dbReference type="SUPFAM" id="SSF50630">
    <property type="entry name" value="Acid proteases"/>
    <property type="match status" value="1"/>
</dbReference>
<dbReference type="Gene3D" id="3.10.10.10">
    <property type="entry name" value="HIV Type 1 Reverse Transcriptase, subunit A, domain 1"/>
    <property type="match status" value="2"/>
</dbReference>
<proteinExistence type="inferred from homology"/>
<dbReference type="InterPro" id="IPR043502">
    <property type="entry name" value="DNA/RNA_pol_sf"/>
</dbReference>
<dbReference type="InterPro" id="IPR050951">
    <property type="entry name" value="Retrovirus_Pol_polyprotein"/>
</dbReference>
<dbReference type="InterPro" id="IPR041588">
    <property type="entry name" value="Integrase_H2C2"/>
</dbReference>
<evidence type="ECO:0000313" key="6">
    <source>
        <dbReference type="RefSeq" id="XP_026526821.1"/>
    </source>
</evidence>
<evidence type="ECO:0000259" key="4">
    <source>
        <dbReference type="PROSITE" id="PS50878"/>
    </source>
</evidence>
<reference evidence="6" key="1">
    <citation type="submission" date="2025-08" db="UniProtKB">
        <authorList>
            <consortium name="RefSeq"/>
        </authorList>
    </citation>
    <scope>IDENTIFICATION</scope>
</reference>
<dbReference type="InterPro" id="IPR021109">
    <property type="entry name" value="Peptidase_aspartic_dom_sf"/>
</dbReference>
<dbReference type="Gene3D" id="3.30.70.270">
    <property type="match status" value="2"/>
</dbReference>
<comment type="similarity">
    <text evidence="1">Belongs to the beta type-B retroviral polymerase family. HERV class-II K(HML-2) pol subfamily.</text>
</comment>
<evidence type="ECO:0000256" key="2">
    <source>
        <dbReference type="ARBA" id="ARBA00012180"/>
    </source>
</evidence>
<organism evidence="5 6">
    <name type="scientific">Notechis scutatus</name>
    <name type="common">mainland tiger snake</name>
    <dbReference type="NCBI Taxonomy" id="8663"/>
    <lineage>
        <taxon>Eukaryota</taxon>
        <taxon>Metazoa</taxon>
        <taxon>Chordata</taxon>
        <taxon>Craniata</taxon>
        <taxon>Vertebrata</taxon>
        <taxon>Euteleostomi</taxon>
        <taxon>Lepidosauria</taxon>
        <taxon>Squamata</taxon>
        <taxon>Bifurcata</taxon>
        <taxon>Unidentata</taxon>
        <taxon>Episquamata</taxon>
        <taxon>Toxicofera</taxon>
        <taxon>Serpentes</taxon>
        <taxon>Colubroidea</taxon>
        <taxon>Elapidae</taxon>
        <taxon>Hydrophiinae</taxon>
        <taxon>Notechis</taxon>
    </lineage>
</organism>
<dbReference type="PROSITE" id="PS50878">
    <property type="entry name" value="RT_POL"/>
    <property type="match status" value="1"/>
</dbReference>
<dbReference type="Proteomes" id="UP000504612">
    <property type="component" value="Unplaced"/>
</dbReference>
<evidence type="ECO:0000256" key="1">
    <source>
        <dbReference type="ARBA" id="ARBA00010879"/>
    </source>
</evidence>
<gene>
    <name evidence="6" type="primary">LOC113414254</name>
</gene>
<evidence type="ECO:0000313" key="5">
    <source>
        <dbReference type="Proteomes" id="UP000504612"/>
    </source>
</evidence>